<sequence>MLVLAYRPFGALQPYAETGPVFLCAKPCGAYSGAGDVPEVLSTSPDYLIKGYSADERIVYGTGAVVPSATLGSDVEARLGDDRVAFVDIRSARNNCWQARALRPKAQFF</sequence>
<name>A0A2G8RKL9_9RHOB</name>
<proteinExistence type="predicted"/>
<dbReference type="Pfam" id="PF06718">
    <property type="entry name" value="DUF1203"/>
    <property type="match status" value="1"/>
</dbReference>
<reference evidence="1 2" key="1">
    <citation type="submission" date="2013-09" db="EMBL/GenBank/DDBJ databases">
        <title>Genome sequencing of Phaeobacter antarcticus sp. nov. SM1211.</title>
        <authorList>
            <person name="Zhang X.-Y."/>
            <person name="Liu C."/>
            <person name="Chen X.-L."/>
            <person name="Xie B.-B."/>
            <person name="Qin Q.-L."/>
            <person name="Rong J.-C."/>
            <person name="Zhang Y.-Z."/>
        </authorList>
    </citation>
    <scope>NUCLEOTIDE SEQUENCE [LARGE SCALE GENOMIC DNA]</scope>
    <source>
        <strain evidence="1 2">SM1211</strain>
    </source>
</reference>
<protein>
    <recommendedName>
        <fullName evidence="3">DUF1203 domain-containing protein</fullName>
    </recommendedName>
</protein>
<dbReference type="EMBL" id="AWWI01000019">
    <property type="protein sequence ID" value="PIL21951.1"/>
    <property type="molecule type" value="Genomic_DNA"/>
</dbReference>
<dbReference type="PIRSF" id="PIRSF034110">
    <property type="entry name" value="DUF1203"/>
    <property type="match status" value="1"/>
</dbReference>
<accession>A0A2G8RKL9</accession>
<comment type="caution">
    <text evidence="1">The sequence shown here is derived from an EMBL/GenBank/DDBJ whole genome shotgun (WGS) entry which is preliminary data.</text>
</comment>
<evidence type="ECO:0000313" key="2">
    <source>
        <dbReference type="Proteomes" id="UP000231259"/>
    </source>
</evidence>
<organism evidence="1 2">
    <name type="scientific">Puniceibacterium antarcticum</name>
    <dbReference type="NCBI Taxonomy" id="1206336"/>
    <lineage>
        <taxon>Bacteria</taxon>
        <taxon>Pseudomonadati</taxon>
        <taxon>Pseudomonadota</taxon>
        <taxon>Alphaproteobacteria</taxon>
        <taxon>Rhodobacterales</taxon>
        <taxon>Paracoccaceae</taxon>
        <taxon>Puniceibacterium</taxon>
    </lineage>
</organism>
<dbReference type="Proteomes" id="UP000231259">
    <property type="component" value="Unassembled WGS sequence"/>
</dbReference>
<keyword evidence="2" id="KW-1185">Reference proteome</keyword>
<gene>
    <name evidence="1" type="ORF">P775_01810</name>
</gene>
<dbReference type="InterPro" id="IPR009593">
    <property type="entry name" value="DUF1203"/>
</dbReference>
<dbReference type="AlphaFoldDB" id="A0A2G8RKL9"/>
<evidence type="ECO:0000313" key="1">
    <source>
        <dbReference type="EMBL" id="PIL21951.1"/>
    </source>
</evidence>
<evidence type="ECO:0008006" key="3">
    <source>
        <dbReference type="Google" id="ProtNLM"/>
    </source>
</evidence>